<dbReference type="Proteomes" id="UP000243084">
    <property type="component" value="Unassembled WGS sequence"/>
</dbReference>
<protein>
    <submittedName>
        <fullName evidence="1">Uncharacterized protein</fullName>
    </submittedName>
</protein>
<organism evidence="1 2">
    <name type="scientific">Geopseudomonas sagittaria</name>
    <dbReference type="NCBI Taxonomy" id="1135990"/>
    <lineage>
        <taxon>Bacteria</taxon>
        <taxon>Pseudomonadati</taxon>
        <taxon>Pseudomonadota</taxon>
        <taxon>Gammaproteobacteria</taxon>
        <taxon>Pseudomonadales</taxon>
        <taxon>Pseudomonadaceae</taxon>
        <taxon>Geopseudomonas</taxon>
    </lineage>
</organism>
<evidence type="ECO:0000313" key="1">
    <source>
        <dbReference type="EMBL" id="SFQ13283.1"/>
    </source>
</evidence>
<dbReference type="EMBL" id="FOXM01000012">
    <property type="protein sequence ID" value="SFQ13283.1"/>
    <property type="molecule type" value="Genomic_DNA"/>
</dbReference>
<name>A0A1I5W0U1_9GAMM</name>
<dbReference type="OrthoDB" id="6878605at2"/>
<dbReference type="RefSeq" id="WP_139231066.1">
    <property type="nucleotide sequence ID" value="NZ_FOXM01000012.1"/>
</dbReference>
<dbReference type="AlphaFoldDB" id="A0A1I5W0U1"/>
<accession>A0A1I5W0U1</accession>
<sequence>MQTQPQNTKACKHCNQQFTYKSAKAQFCSEAHKKAFSRARTATLDKKRKYRFATSAFTFFLASAAKRSGTVEVIPNTLDELVKLHAVYKYSLAANGYGEDDQFSLCHIFPIQHPFFIGTMHADNLVISYRNLNAKHGASVVNASSGHKIGRMTLNPKWAVSSDTSSKLVIQKIIDYLGADFTATIAVKLKLQPTTRQAVIDWLTACTDPRVPSLEVMHDPNTTTVSLTKLKSEISGKSAGGYLPEADSAVEVFMHELKRLSASRPSLCRVVELWESVMPYINPLFIDVYWSNPRKGGTKEEYADALSIVAPLQEAQFQLLHGGSVGEFLTVLDTFLAQADSASNPAETRATSTATKVVPILETDIPAEIEQSSSVLQPCNVADWVKELDAEYEAFMRGMPVYSPQALPSLGWSAAHLHMESHV</sequence>
<gene>
    <name evidence="1" type="ORF">SAMN05216229_11230</name>
</gene>
<keyword evidence="2" id="KW-1185">Reference proteome</keyword>
<reference evidence="2" key="1">
    <citation type="submission" date="2016-10" db="EMBL/GenBank/DDBJ databases">
        <authorList>
            <person name="Varghese N."/>
            <person name="Submissions S."/>
        </authorList>
    </citation>
    <scope>NUCLEOTIDE SEQUENCE [LARGE SCALE GENOMIC DNA]</scope>
    <source>
        <strain evidence="2">JCM 18195</strain>
    </source>
</reference>
<proteinExistence type="predicted"/>
<evidence type="ECO:0000313" key="2">
    <source>
        <dbReference type="Proteomes" id="UP000243084"/>
    </source>
</evidence>